<dbReference type="PANTHER" id="PTHR46986">
    <property type="entry name" value="ENDORIBONUCLEASE YBEY, CHLOROPLASTIC"/>
    <property type="match status" value="1"/>
</dbReference>
<dbReference type="EMBL" id="JAOQKC010000015">
    <property type="protein sequence ID" value="MCU6697511.1"/>
    <property type="molecule type" value="Genomic_DNA"/>
</dbReference>
<feature type="binding site" evidence="9">
    <location>
        <position position="136"/>
    </location>
    <ligand>
        <name>Zn(2+)</name>
        <dbReference type="ChEBI" id="CHEBI:29105"/>
        <note>catalytic</note>
    </ligand>
</feature>
<comment type="function">
    <text evidence="9">Single strand-specific metallo-endoribonuclease involved in late-stage 70S ribosome quality control and in maturation of the 3' terminus of the 16S rRNA.</text>
</comment>
<dbReference type="InterPro" id="IPR023091">
    <property type="entry name" value="MetalPrtase_cat_dom_sf_prd"/>
</dbReference>
<dbReference type="Pfam" id="PF02130">
    <property type="entry name" value="YbeY"/>
    <property type="match status" value="1"/>
</dbReference>
<evidence type="ECO:0000313" key="11">
    <source>
        <dbReference type="Proteomes" id="UP001652461"/>
    </source>
</evidence>
<evidence type="ECO:0000256" key="1">
    <source>
        <dbReference type="ARBA" id="ARBA00010875"/>
    </source>
</evidence>
<dbReference type="InterPro" id="IPR002036">
    <property type="entry name" value="YbeY"/>
</dbReference>
<keyword evidence="11" id="KW-1185">Reference proteome</keyword>
<accession>A0ABT2RYV7</accession>
<dbReference type="SUPFAM" id="SSF55486">
    <property type="entry name" value="Metalloproteases ('zincins'), catalytic domain"/>
    <property type="match status" value="1"/>
</dbReference>
<organism evidence="10 11">
    <name type="scientific">Laedolimicola ammoniilytica</name>
    <dbReference type="NCBI Taxonomy" id="2981771"/>
    <lineage>
        <taxon>Bacteria</taxon>
        <taxon>Bacillati</taxon>
        <taxon>Bacillota</taxon>
        <taxon>Clostridia</taxon>
        <taxon>Lachnospirales</taxon>
        <taxon>Lachnospiraceae</taxon>
        <taxon>Laedolimicola</taxon>
    </lineage>
</organism>
<evidence type="ECO:0000256" key="2">
    <source>
        <dbReference type="ARBA" id="ARBA00022517"/>
    </source>
</evidence>
<reference evidence="10 11" key="1">
    <citation type="journal article" date="2021" name="ISME Commun">
        <title>Automated analysis of genomic sequences facilitates high-throughput and comprehensive description of bacteria.</title>
        <authorList>
            <person name="Hitch T.C.A."/>
        </authorList>
    </citation>
    <scope>NUCLEOTIDE SEQUENCE [LARGE SCALE GENOMIC DNA]</scope>
    <source>
        <strain evidence="10 11">Sanger_04</strain>
    </source>
</reference>
<comment type="caution">
    <text evidence="10">The sequence shown here is derived from an EMBL/GenBank/DDBJ whole genome shotgun (WGS) entry which is preliminary data.</text>
</comment>
<evidence type="ECO:0000256" key="7">
    <source>
        <dbReference type="ARBA" id="ARBA00022801"/>
    </source>
</evidence>
<keyword evidence="6 9" id="KW-0255">Endonuclease</keyword>
<keyword evidence="7 9" id="KW-0378">Hydrolase</keyword>
<dbReference type="PANTHER" id="PTHR46986:SF1">
    <property type="entry name" value="ENDORIBONUCLEASE YBEY, CHLOROPLASTIC"/>
    <property type="match status" value="1"/>
</dbReference>
<keyword evidence="5 9" id="KW-0479">Metal-binding</keyword>
<evidence type="ECO:0000256" key="8">
    <source>
        <dbReference type="ARBA" id="ARBA00022833"/>
    </source>
</evidence>
<dbReference type="NCBIfam" id="TIGR00043">
    <property type="entry name" value="rRNA maturation RNase YbeY"/>
    <property type="match status" value="1"/>
</dbReference>
<dbReference type="RefSeq" id="WP_158363999.1">
    <property type="nucleotide sequence ID" value="NZ_JAOQKC010000015.1"/>
</dbReference>
<keyword evidence="3 9" id="KW-0698">rRNA processing</keyword>
<dbReference type="HAMAP" id="MF_00009">
    <property type="entry name" value="Endoribonucl_YbeY"/>
    <property type="match status" value="1"/>
</dbReference>
<gene>
    <name evidence="9 10" type="primary">ybeY</name>
    <name evidence="10" type="ORF">OCV63_11515</name>
</gene>
<evidence type="ECO:0000313" key="10">
    <source>
        <dbReference type="EMBL" id="MCU6697511.1"/>
    </source>
</evidence>
<sequence>MTINVEDESNKTLPDVDTEGIARKVIEAALDYEKCPYEAEVNLLLTDDAGIHEMNREHRGIDRPTDVLSFPMLEYETPADFSFVEEDEEDCFNPESGELVLGDIVISVDKVMEQAEKYGHSRTREYAFLIAHSMLHLFGYDHMVPEEAKVMEAKQAAILESLNILR</sequence>
<comment type="similarity">
    <text evidence="1 9">Belongs to the endoribonuclease YbeY family.</text>
</comment>
<keyword evidence="9" id="KW-0963">Cytoplasm</keyword>
<protein>
    <recommendedName>
        <fullName evidence="9">Endoribonuclease YbeY</fullName>
        <ecNumber evidence="9">3.1.-.-</ecNumber>
    </recommendedName>
</protein>
<feature type="binding site" evidence="9">
    <location>
        <position position="142"/>
    </location>
    <ligand>
        <name>Zn(2+)</name>
        <dbReference type="ChEBI" id="CHEBI:29105"/>
        <note>catalytic</note>
    </ligand>
</feature>
<evidence type="ECO:0000256" key="6">
    <source>
        <dbReference type="ARBA" id="ARBA00022759"/>
    </source>
</evidence>
<comment type="cofactor">
    <cofactor evidence="9">
        <name>Zn(2+)</name>
        <dbReference type="ChEBI" id="CHEBI:29105"/>
    </cofactor>
    <text evidence="9">Binds 1 zinc ion.</text>
</comment>
<dbReference type="PROSITE" id="PS01306">
    <property type="entry name" value="UPF0054"/>
    <property type="match status" value="1"/>
</dbReference>
<keyword evidence="2 9" id="KW-0690">Ribosome biogenesis</keyword>
<dbReference type="Gene3D" id="3.40.390.30">
    <property type="entry name" value="Metalloproteases ('zincins'), catalytic domain"/>
    <property type="match status" value="1"/>
</dbReference>
<evidence type="ECO:0000256" key="5">
    <source>
        <dbReference type="ARBA" id="ARBA00022723"/>
    </source>
</evidence>
<dbReference type="Proteomes" id="UP001652461">
    <property type="component" value="Unassembled WGS sequence"/>
</dbReference>
<comment type="subcellular location">
    <subcellularLocation>
        <location evidence="9">Cytoplasm</location>
    </subcellularLocation>
</comment>
<dbReference type="EC" id="3.1.-.-" evidence="9"/>
<keyword evidence="8 9" id="KW-0862">Zinc</keyword>
<evidence type="ECO:0000256" key="4">
    <source>
        <dbReference type="ARBA" id="ARBA00022722"/>
    </source>
</evidence>
<evidence type="ECO:0000256" key="3">
    <source>
        <dbReference type="ARBA" id="ARBA00022552"/>
    </source>
</evidence>
<keyword evidence="4 9" id="KW-0540">Nuclease</keyword>
<dbReference type="InterPro" id="IPR020549">
    <property type="entry name" value="YbeY_CS"/>
</dbReference>
<feature type="binding site" evidence="9">
    <location>
        <position position="132"/>
    </location>
    <ligand>
        <name>Zn(2+)</name>
        <dbReference type="ChEBI" id="CHEBI:29105"/>
        <note>catalytic</note>
    </ligand>
</feature>
<name>A0ABT2RYV7_9FIRM</name>
<proteinExistence type="inferred from homology"/>
<evidence type="ECO:0000256" key="9">
    <source>
        <dbReference type="HAMAP-Rule" id="MF_00009"/>
    </source>
</evidence>